<reference evidence="3" key="1">
    <citation type="submission" date="2016-10" db="EMBL/GenBank/DDBJ databases">
        <title>The complete genome sequence of the rumen bacterium Butyrivibrio hungatei MB2003.</title>
        <authorList>
            <person name="Palevich N."/>
            <person name="Kelly W.J."/>
            <person name="Leahy S.C."/>
            <person name="Altermann E."/>
            <person name="Rakonjac J."/>
            <person name="Attwood G.T."/>
        </authorList>
    </citation>
    <scope>NUCLEOTIDE SEQUENCE [LARGE SCALE GENOMIC DNA]</scope>
    <source>
        <strain evidence="3">MB2003</strain>
    </source>
</reference>
<gene>
    <name evidence="2" type="ORF">bhn_I0310</name>
</gene>
<dbReference type="AlphaFoldDB" id="A0A1D9NYS0"/>
<dbReference type="KEGG" id="bhu:bhn_I0310"/>
<dbReference type="RefSeq" id="WP_071175130.1">
    <property type="nucleotide sequence ID" value="NZ_CP017831.1"/>
</dbReference>
<dbReference type="Proteomes" id="UP000179284">
    <property type="component" value="Chromosome I"/>
</dbReference>
<accession>A0A1D9NYS0</accession>
<dbReference type="EMBL" id="CP017831">
    <property type="protein sequence ID" value="AOZ95344.1"/>
    <property type="molecule type" value="Genomic_DNA"/>
</dbReference>
<dbReference type="OrthoDB" id="4377018at2"/>
<evidence type="ECO:0000313" key="2">
    <source>
        <dbReference type="EMBL" id="AOZ95344.1"/>
    </source>
</evidence>
<feature type="domain" description="Zinc-ribbon 15" evidence="1">
    <location>
        <begin position="20"/>
        <end position="122"/>
    </location>
</feature>
<evidence type="ECO:0000313" key="3">
    <source>
        <dbReference type="Proteomes" id="UP000179284"/>
    </source>
</evidence>
<keyword evidence="3" id="KW-1185">Reference proteome</keyword>
<proteinExistence type="predicted"/>
<sequence length="125" mass="14358">MFLIWGISTGRKDFSFNQLVTCAICGKYGRFNVFMTYTVLSLFFIPTIKWSKRYYVQTSCCGAVYELDKEIGKAIARGEAVEIQQEHLTRVTSGRGFVSGYKKCRQCGYETTEDFEFCPKCGVRF</sequence>
<dbReference type="Pfam" id="PF17032">
    <property type="entry name" value="Zn_ribbon_15"/>
    <property type="match status" value="1"/>
</dbReference>
<dbReference type="InterPro" id="IPR031493">
    <property type="entry name" value="Zinc_ribbon_15"/>
</dbReference>
<evidence type="ECO:0000259" key="1">
    <source>
        <dbReference type="Pfam" id="PF17032"/>
    </source>
</evidence>
<protein>
    <recommendedName>
        <fullName evidence="1">Zinc-ribbon 15 domain-containing protein</fullName>
    </recommendedName>
</protein>
<organism evidence="2 3">
    <name type="scientific">Butyrivibrio hungatei</name>
    <dbReference type="NCBI Taxonomy" id="185008"/>
    <lineage>
        <taxon>Bacteria</taxon>
        <taxon>Bacillati</taxon>
        <taxon>Bacillota</taxon>
        <taxon>Clostridia</taxon>
        <taxon>Lachnospirales</taxon>
        <taxon>Lachnospiraceae</taxon>
        <taxon>Butyrivibrio</taxon>
    </lineage>
</organism>
<name>A0A1D9NYS0_9FIRM</name>